<dbReference type="AlphaFoldDB" id="A0A4R2KYY0"/>
<keyword evidence="2" id="KW-1185">Reference proteome</keyword>
<sequence>MARKKIDLDDLFPEDIEKYCEIARSYMELTTENFPGAFEIAQQAWALADRWNDLQASASKLAAMKDVTKTELQKYCYGKYRQMQLIHEHCRSLWRVGEEANKYNKK</sequence>
<proteinExistence type="predicted"/>
<reference evidence="1 2" key="1">
    <citation type="submission" date="2019-03" db="EMBL/GenBank/DDBJ databases">
        <title>Genomic Encyclopedia of Type Strains, Phase IV (KMG-IV): sequencing the most valuable type-strain genomes for metagenomic binning, comparative biology and taxonomic classification.</title>
        <authorList>
            <person name="Goeker M."/>
        </authorList>
    </citation>
    <scope>NUCLEOTIDE SEQUENCE [LARGE SCALE GENOMIC DNA]</scope>
    <source>
        <strain evidence="1 2">DSM 102940</strain>
    </source>
</reference>
<name>A0A4R2KYY0_9FIRM</name>
<organism evidence="1 2">
    <name type="scientific">Marinisporobacter balticus</name>
    <dbReference type="NCBI Taxonomy" id="2018667"/>
    <lineage>
        <taxon>Bacteria</taxon>
        <taxon>Bacillati</taxon>
        <taxon>Bacillota</taxon>
        <taxon>Clostridia</taxon>
        <taxon>Peptostreptococcales</taxon>
        <taxon>Thermotaleaceae</taxon>
        <taxon>Marinisporobacter</taxon>
    </lineage>
</organism>
<accession>A0A4R2KYY0</accession>
<dbReference type="EMBL" id="SLWV01000003">
    <property type="protein sequence ID" value="TCO79113.1"/>
    <property type="molecule type" value="Genomic_DNA"/>
</dbReference>
<dbReference type="Proteomes" id="UP000294919">
    <property type="component" value="Unassembled WGS sequence"/>
</dbReference>
<protein>
    <submittedName>
        <fullName evidence="1">Uncharacterized protein</fullName>
    </submittedName>
</protein>
<comment type="caution">
    <text evidence="1">The sequence shown here is derived from an EMBL/GenBank/DDBJ whole genome shotgun (WGS) entry which is preliminary data.</text>
</comment>
<gene>
    <name evidence="1" type="ORF">EV214_103165</name>
</gene>
<evidence type="ECO:0000313" key="2">
    <source>
        <dbReference type="Proteomes" id="UP000294919"/>
    </source>
</evidence>
<dbReference type="RefSeq" id="WP_243116540.1">
    <property type="nucleotide sequence ID" value="NZ_SLWV01000003.1"/>
</dbReference>
<evidence type="ECO:0000313" key="1">
    <source>
        <dbReference type="EMBL" id="TCO79113.1"/>
    </source>
</evidence>